<feature type="non-terminal residue" evidence="2">
    <location>
        <position position="180"/>
    </location>
</feature>
<comment type="caution">
    <text evidence="2">The sequence shown here is derived from an EMBL/GenBank/DDBJ whole genome shotgun (WGS) entry which is preliminary data.</text>
</comment>
<sequence>RSDVSAMLTLSGEVGGEKNERQQRRRTEDQQKVAKTAAGYNAANKTLMVLIMKMIMQLAQTRRTVEGILFDVVLVPHDMPEATRMAEQGAKYNEQVQAKGKGHSPGAPHLHVFGGLLEALINRQESIGKANLAKLQEMKGRLSTMDYADRMDVIKFTKLDRCYDQTKRRITLCLGDGRKE</sequence>
<name>A0ABN9PWJ1_9DINO</name>
<reference evidence="2" key="1">
    <citation type="submission" date="2023-10" db="EMBL/GenBank/DDBJ databases">
        <authorList>
            <person name="Chen Y."/>
            <person name="Shah S."/>
            <person name="Dougan E. K."/>
            <person name="Thang M."/>
            <person name="Chan C."/>
        </authorList>
    </citation>
    <scope>NUCLEOTIDE SEQUENCE [LARGE SCALE GENOMIC DNA]</scope>
</reference>
<gene>
    <name evidence="2" type="ORF">PCOR1329_LOCUS5750</name>
</gene>
<dbReference type="Proteomes" id="UP001189429">
    <property type="component" value="Unassembled WGS sequence"/>
</dbReference>
<proteinExistence type="predicted"/>
<feature type="compositionally biased region" description="Basic and acidic residues" evidence="1">
    <location>
        <begin position="15"/>
        <end position="32"/>
    </location>
</feature>
<feature type="non-terminal residue" evidence="2">
    <location>
        <position position="1"/>
    </location>
</feature>
<accession>A0ABN9PWJ1</accession>
<dbReference type="EMBL" id="CAUYUJ010001525">
    <property type="protein sequence ID" value="CAK0796347.1"/>
    <property type="molecule type" value="Genomic_DNA"/>
</dbReference>
<evidence type="ECO:0000313" key="3">
    <source>
        <dbReference type="Proteomes" id="UP001189429"/>
    </source>
</evidence>
<keyword evidence="3" id="KW-1185">Reference proteome</keyword>
<organism evidence="2 3">
    <name type="scientific">Prorocentrum cordatum</name>
    <dbReference type="NCBI Taxonomy" id="2364126"/>
    <lineage>
        <taxon>Eukaryota</taxon>
        <taxon>Sar</taxon>
        <taxon>Alveolata</taxon>
        <taxon>Dinophyceae</taxon>
        <taxon>Prorocentrales</taxon>
        <taxon>Prorocentraceae</taxon>
        <taxon>Prorocentrum</taxon>
    </lineage>
</organism>
<evidence type="ECO:0000256" key="1">
    <source>
        <dbReference type="SAM" id="MobiDB-lite"/>
    </source>
</evidence>
<feature type="region of interest" description="Disordered" evidence="1">
    <location>
        <begin position="1"/>
        <end position="33"/>
    </location>
</feature>
<evidence type="ECO:0000313" key="2">
    <source>
        <dbReference type="EMBL" id="CAK0796347.1"/>
    </source>
</evidence>
<protein>
    <submittedName>
        <fullName evidence="2">Uncharacterized protein</fullName>
    </submittedName>
</protein>